<gene>
    <name evidence="1" type="ORF">CYFUS_004467</name>
</gene>
<accession>A0A250J667</accession>
<dbReference type="AlphaFoldDB" id="A0A250J667"/>
<dbReference type="RefSeq" id="WP_095987119.1">
    <property type="nucleotide sequence ID" value="NZ_CP022098.1"/>
</dbReference>
<protein>
    <submittedName>
        <fullName evidence="1">Uncharacterized protein</fullName>
    </submittedName>
</protein>
<dbReference type="Proteomes" id="UP000217257">
    <property type="component" value="Chromosome"/>
</dbReference>
<dbReference type="EMBL" id="CP022098">
    <property type="protein sequence ID" value="ATB39028.1"/>
    <property type="molecule type" value="Genomic_DNA"/>
</dbReference>
<sequence length="75" mass="8092">MLSIDTLHLRLPAGFEHRASSIVHLLGRELSRAPVQAELSLPLARLSLQLDPGLSDGEIARRIATALLATVEGTR</sequence>
<evidence type="ECO:0000313" key="1">
    <source>
        <dbReference type="EMBL" id="ATB39028.1"/>
    </source>
</evidence>
<evidence type="ECO:0000313" key="2">
    <source>
        <dbReference type="Proteomes" id="UP000217257"/>
    </source>
</evidence>
<dbReference type="KEGG" id="cfus:CYFUS_004467"/>
<name>A0A250J667_9BACT</name>
<reference evidence="1 2" key="1">
    <citation type="submission" date="2017-06" db="EMBL/GenBank/DDBJ databases">
        <title>Sequencing and comparative analysis of myxobacterial genomes.</title>
        <authorList>
            <person name="Rupp O."/>
            <person name="Goesmann A."/>
            <person name="Sogaard-Andersen L."/>
        </authorList>
    </citation>
    <scope>NUCLEOTIDE SEQUENCE [LARGE SCALE GENOMIC DNA]</scope>
    <source>
        <strain evidence="1 2">DSM 52655</strain>
    </source>
</reference>
<organism evidence="1 2">
    <name type="scientific">Cystobacter fuscus</name>
    <dbReference type="NCBI Taxonomy" id="43"/>
    <lineage>
        <taxon>Bacteria</taxon>
        <taxon>Pseudomonadati</taxon>
        <taxon>Myxococcota</taxon>
        <taxon>Myxococcia</taxon>
        <taxon>Myxococcales</taxon>
        <taxon>Cystobacterineae</taxon>
        <taxon>Archangiaceae</taxon>
        <taxon>Cystobacter</taxon>
    </lineage>
</organism>
<proteinExistence type="predicted"/>